<evidence type="ECO:0000259" key="1">
    <source>
        <dbReference type="PROSITE" id="PS50234"/>
    </source>
</evidence>
<dbReference type="SMART" id="SM00327">
    <property type="entry name" value="VWA"/>
    <property type="match status" value="1"/>
</dbReference>
<dbReference type="PROSITE" id="PS50234">
    <property type="entry name" value="VWFA"/>
    <property type="match status" value="1"/>
</dbReference>
<sequence length="419" mass="45486">MMNVKRKRGPHNRRGSVLVLLAFLLPVLALLAAFTINSAYMQMTRTELMVATDAASRAGGRGLSEYQDVDSALAAARATAALNTVAGSPLRINTAEGEDVEFGLASPADANSDRFSFTPVSRSQAVTGDAANAVRVYGRRENGSLSGPVNMIFQGFVDRKVFQPKQSSVAMQVDRDIVLVLDRSGSMSWKDYDWPDGTNPNSNTVKYAAYQAGLMTYDSYRNRYSYARGVSSDDYNDWAWEEYFDLGPAPVRPWDDLVLAVEAFLQVLEETPQIERVGLASYSSSGSIDLRLTDNYADVMAELATLGPSGNTAIGYGMQKGKTVILDEINGRRYAAKTMVVMTDGMHNTGTDPRTVAEDIVNSAKVTIHSVTFTSGADQVRMQSVADTGGGQLYHAEDGASLIETFREVANNLPTILTE</sequence>
<dbReference type="Gene3D" id="3.40.50.410">
    <property type="entry name" value="von Willebrand factor, type A domain"/>
    <property type="match status" value="1"/>
</dbReference>
<dbReference type="InterPro" id="IPR018705">
    <property type="entry name" value="DUF2134_membrane"/>
</dbReference>
<dbReference type="KEGG" id="rml:FF011L_10600"/>
<dbReference type="RefSeq" id="WP_246109749.1">
    <property type="nucleotide sequence ID" value="NZ_CP036262.1"/>
</dbReference>
<reference evidence="2 3" key="1">
    <citation type="submission" date="2019-02" db="EMBL/GenBank/DDBJ databases">
        <title>Deep-cultivation of Planctomycetes and their phenomic and genomic characterization uncovers novel biology.</title>
        <authorList>
            <person name="Wiegand S."/>
            <person name="Jogler M."/>
            <person name="Boedeker C."/>
            <person name="Pinto D."/>
            <person name="Vollmers J."/>
            <person name="Rivas-Marin E."/>
            <person name="Kohn T."/>
            <person name="Peeters S.H."/>
            <person name="Heuer A."/>
            <person name="Rast P."/>
            <person name="Oberbeckmann S."/>
            <person name="Bunk B."/>
            <person name="Jeske O."/>
            <person name="Meyerdierks A."/>
            <person name="Storesund J.E."/>
            <person name="Kallscheuer N."/>
            <person name="Luecker S."/>
            <person name="Lage O.M."/>
            <person name="Pohl T."/>
            <person name="Merkel B.J."/>
            <person name="Hornburger P."/>
            <person name="Mueller R.-W."/>
            <person name="Bruemmer F."/>
            <person name="Labrenz M."/>
            <person name="Spormann A.M."/>
            <person name="Op den Camp H."/>
            <person name="Overmann J."/>
            <person name="Amann R."/>
            <person name="Jetten M.S.M."/>
            <person name="Mascher T."/>
            <person name="Medema M.H."/>
            <person name="Devos D.P."/>
            <person name="Kaster A.-K."/>
            <person name="Ovreas L."/>
            <person name="Rohde M."/>
            <person name="Galperin M.Y."/>
            <person name="Jogler C."/>
        </authorList>
    </citation>
    <scope>NUCLEOTIDE SEQUENCE [LARGE SCALE GENOMIC DNA]</scope>
    <source>
        <strain evidence="2 3">FF011L</strain>
    </source>
</reference>
<dbReference type="InterPro" id="IPR028087">
    <property type="entry name" value="Tad_N"/>
</dbReference>
<dbReference type="PANTHER" id="PTHR10579:SF43">
    <property type="entry name" value="ZINC FINGER (C3HC4-TYPE RING FINGER) FAMILY PROTEIN"/>
    <property type="match status" value="1"/>
</dbReference>
<dbReference type="Proteomes" id="UP000320672">
    <property type="component" value="Chromosome"/>
</dbReference>
<gene>
    <name evidence="2" type="ORF">FF011L_10600</name>
</gene>
<dbReference type="PANTHER" id="PTHR10579">
    <property type="entry name" value="CALCIUM-ACTIVATED CHLORIDE CHANNEL REGULATOR"/>
    <property type="match status" value="1"/>
</dbReference>
<dbReference type="SUPFAM" id="SSF53300">
    <property type="entry name" value="vWA-like"/>
    <property type="match status" value="1"/>
</dbReference>
<keyword evidence="3" id="KW-1185">Reference proteome</keyword>
<dbReference type="CDD" id="cd00198">
    <property type="entry name" value="vWFA"/>
    <property type="match status" value="1"/>
</dbReference>
<proteinExistence type="predicted"/>
<dbReference type="InterPro" id="IPR002035">
    <property type="entry name" value="VWF_A"/>
</dbReference>
<dbReference type="InterPro" id="IPR051266">
    <property type="entry name" value="CLCR"/>
</dbReference>
<evidence type="ECO:0000313" key="2">
    <source>
        <dbReference type="EMBL" id="QDS92318.1"/>
    </source>
</evidence>
<evidence type="ECO:0000313" key="3">
    <source>
        <dbReference type="Proteomes" id="UP000320672"/>
    </source>
</evidence>
<protein>
    <submittedName>
        <fullName evidence="2">von Willebrand factor type A domain protein</fullName>
    </submittedName>
</protein>
<dbReference type="Pfam" id="PF00092">
    <property type="entry name" value="VWA"/>
    <property type="match status" value="1"/>
</dbReference>
<dbReference type="AlphaFoldDB" id="A0A517MBQ6"/>
<feature type="domain" description="VWFA" evidence="1">
    <location>
        <begin position="176"/>
        <end position="409"/>
    </location>
</feature>
<name>A0A517MBQ6_9BACT</name>
<dbReference type="PRINTS" id="PR00453">
    <property type="entry name" value="VWFADOMAIN"/>
</dbReference>
<dbReference type="Pfam" id="PF13400">
    <property type="entry name" value="Tad"/>
    <property type="match status" value="1"/>
</dbReference>
<organism evidence="2 3">
    <name type="scientific">Roseimaritima multifibrata</name>
    <dbReference type="NCBI Taxonomy" id="1930274"/>
    <lineage>
        <taxon>Bacteria</taxon>
        <taxon>Pseudomonadati</taxon>
        <taxon>Planctomycetota</taxon>
        <taxon>Planctomycetia</taxon>
        <taxon>Pirellulales</taxon>
        <taxon>Pirellulaceae</taxon>
        <taxon>Roseimaritima</taxon>
    </lineage>
</organism>
<dbReference type="Pfam" id="PF09977">
    <property type="entry name" value="Tad_C"/>
    <property type="match status" value="1"/>
</dbReference>
<dbReference type="EMBL" id="CP036262">
    <property type="protein sequence ID" value="QDS92318.1"/>
    <property type="molecule type" value="Genomic_DNA"/>
</dbReference>
<accession>A0A517MBQ6</accession>
<dbReference type="InterPro" id="IPR036465">
    <property type="entry name" value="vWFA_dom_sf"/>
</dbReference>